<keyword evidence="1" id="KW-1133">Transmembrane helix</keyword>
<dbReference type="Proteomes" id="UP000251545">
    <property type="component" value="Unassembled WGS sequence"/>
</dbReference>
<dbReference type="InterPro" id="IPR007404">
    <property type="entry name" value="YdjM-like"/>
</dbReference>
<dbReference type="PANTHER" id="PTHR35531:SF1">
    <property type="entry name" value="INNER MEMBRANE PROTEIN YBCI-RELATED"/>
    <property type="match status" value="1"/>
</dbReference>
<dbReference type="RefSeq" id="WP_105473754.1">
    <property type="nucleotide sequence ID" value="NZ_PVEO01000005.1"/>
</dbReference>
<keyword evidence="1" id="KW-0812">Transmembrane</keyword>
<sequence length="151" mass="16971">MASVFGHGIVGFTLSKVIDNKNLKWLMLAAMFSAILPDFDVIGYRIGIPYASPLGHRGFTHSILFAVLWSLFLMFTIGRKHKLTWFLVVFTTTISHGLLDAITTGGEGVGFFIPFENSRYFFPTRVILVSPLSIKSFFTDWGLQVIFSEIK</sequence>
<accession>A0A362X2D0</accession>
<comment type="caution">
    <text evidence="2">The sequence shown here is derived from an EMBL/GenBank/DDBJ whole genome shotgun (WGS) entry which is preliminary data.</text>
</comment>
<feature type="transmembrane region" description="Helical" evidence="1">
    <location>
        <begin position="25"/>
        <end position="46"/>
    </location>
</feature>
<proteinExistence type="predicted"/>
<evidence type="ECO:0000313" key="2">
    <source>
        <dbReference type="EMBL" id="PQV48286.1"/>
    </source>
</evidence>
<evidence type="ECO:0000313" key="3">
    <source>
        <dbReference type="Proteomes" id="UP000251545"/>
    </source>
</evidence>
<dbReference type="EMBL" id="PVEO01000005">
    <property type="protein sequence ID" value="PQV48286.1"/>
    <property type="molecule type" value="Genomic_DNA"/>
</dbReference>
<protein>
    <submittedName>
        <fullName evidence="2">Inner membrane protein</fullName>
    </submittedName>
</protein>
<name>A0A362X2D0_9FLAO</name>
<evidence type="ECO:0000256" key="1">
    <source>
        <dbReference type="SAM" id="Phobius"/>
    </source>
</evidence>
<organism evidence="2 3">
    <name type="scientific">Jejuia pallidilutea</name>
    <dbReference type="NCBI Taxonomy" id="504487"/>
    <lineage>
        <taxon>Bacteria</taxon>
        <taxon>Pseudomonadati</taxon>
        <taxon>Bacteroidota</taxon>
        <taxon>Flavobacteriia</taxon>
        <taxon>Flavobacteriales</taxon>
        <taxon>Flavobacteriaceae</taxon>
        <taxon>Jejuia</taxon>
    </lineage>
</organism>
<gene>
    <name evidence="2" type="ORF">CLV33_105136</name>
</gene>
<feature type="transmembrane region" description="Helical" evidence="1">
    <location>
        <begin position="58"/>
        <end position="77"/>
    </location>
</feature>
<dbReference type="PANTHER" id="PTHR35531">
    <property type="entry name" value="INNER MEMBRANE PROTEIN YBCI-RELATED"/>
    <property type="match status" value="1"/>
</dbReference>
<dbReference type="Pfam" id="PF04307">
    <property type="entry name" value="YdjM"/>
    <property type="match status" value="1"/>
</dbReference>
<dbReference type="AlphaFoldDB" id="A0A362X2D0"/>
<keyword evidence="1" id="KW-0472">Membrane</keyword>
<reference evidence="2 3" key="1">
    <citation type="submission" date="2018-02" db="EMBL/GenBank/DDBJ databases">
        <title>Genomic Encyclopedia of Archaeal and Bacterial Type Strains, Phase II (KMG-II): from individual species to whole genera.</title>
        <authorList>
            <person name="Goeker M."/>
        </authorList>
    </citation>
    <scope>NUCLEOTIDE SEQUENCE [LARGE SCALE GENOMIC DNA]</scope>
    <source>
        <strain evidence="2 3">DSM 21165</strain>
    </source>
</reference>